<dbReference type="GO" id="GO:0006396">
    <property type="term" value="P:RNA processing"/>
    <property type="evidence" value="ECO:0007669"/>
    <property type="project" value="InterPro"/>
</dbReference>
<dbReference type="InterPro" id="IPR029028">
    <property type="entry name" value="Alpha/beta_knot_MTases"/>
</dbReference>
<evidence type="ECO:0000256" key="1">
    <source>
        <dbReference type="ARBA" id="ARBA00007228"/>
    </source>
</evidence>
<dbReference type="AlphaFoldDB" id="A0A5N6A6M4"/>
<comment type="caution">
    <text evidence="5">The sequence shown here is derived from an EMBL/GenBank/DDBJ whole genome shotgun (WGS) entry which is preliminary data.</text>
</comment>
<proteinExistence type="inferred from homology"/>
<dbReference type="OrthoDB" id="9792214at2"/>
<keyword evidence="6" id="KW-1185">Reference proteome</keyword>
<sequence length="268" mass="27881">MGRTRVTAAADPAARWRELSGHTVLLDGFHALKHALRFGAEVPLALAADRPAALELAERLAPDLRERLAATLVEVAPETLRGLVGRPHPTGVAALAAPAPARVEELPAPDERRAPLVVLDQPRHLGNVGAVIRLAAGVGAAGVLTTGTVDPWHPTVLRASAGLHYAVPVGRAEVARLPAGPLLALDPEGEDLRGLALPAGALLAFGSERAGLSPEARARADALVSLPMRPGVSSYNLATSVAMTLYHWCATDWLATDQLATDGGPRGR</sequence>
<dbReference type="InterPro" id="IPR001537">
    <property type="entry name" value="SpoU_MeTrfase"/>
</dbReference>
<reference evidence="5" key="1">
    <citation type="submission" date="2019-10" db="EMBL/GenBank/DDBJ databases">
        <title>Nonomuraea sp. nov., isolated from Phyllanthus amarus.</title>
        <authorList>
            <person name="Klykleung N."/>
            <person name="Tanasupawat S."/>
        </authorList>
    </citation>
    <scope>NUCLEOTIDE SEQUENCE [LARGE SCALE GENOMIC DNA]</scope>
    <source>
        <strain evidence="5">3MP-10</strain>
    </source>
</reference>
<evidence type="ECO:0000256" key="3">
    <source>
        <dbReference type="ARBA" id="ARBA00022679"/>
    </source>
</evidence>
<name>A0A5N6A6M4_9ACTN</name>
<dbReference type="CDD" id="cd18095">
    <property type="entry name" value="SpoU-like_rRNA-MTase"/>
    <property type="match status" value="1"/>
</dbReference>
<dbReference type="SUPFAM" id="SSF75217">
    <property type="entry name" value="alpha/beta knot"/>
    <property type="match status" value="1"/>
</dbReference>
<keyword evidence="2 5" id="KW-0489">Methyltransferase</keyword>
<dbReference type="GO" id="GO:0032259">
    <property type="term" value="P:methylation"/>
    <property type="evidence" value="ECO:0007669"/>
    <property type="project" value="UniProtKB-KW"/>
</dbReference>
<feature type="domain" description="RNA 2-O ribose methyltransferase substrate binding" evidence="4">
    <location>
        <begin position="25"/>
        <end position="102"/>
    </location>
</feature>
<evidence type="ECO:0000313" key="5">
    <source>
        <dbReference type="EMBL" id="KAB8163892.1"/>
    </source>
</evidence>
<dbReference type="InterPro" id="IPR013123">
    <property type="entry name" value="SpoU_subst-bd"/>
</dbReference>
<dbReference type="Proteomes" id="UP000314251">
    <property type="component" value="Unassembled WGS sequence"/>
</dbReference>
<dbReference type="Pfam" id="PF00588">
    <property type="entry name" value="SpoU_methylase"/>
    <property type="match status" value="1"/>
</dbReference>
<dbReference type="Gene3D" id="3.40.1280.10">
    <property type="match status" value="1"/>
</dbReference>
<dbReference type="InterPro" id="IPR029026">
    <property type="entry name" value="tRNA_m1G_MTases_N"/>
</dbReference>
<dbReference type="EMBL" id="VDLY02000011">
    <property type="protein sequence ID" value="KAB8163892.1"/>
    <property type="molecule type" value="Genomic_DNA"/>
</dbReference>
<organism evidence="5 6">
    <name type="scientific">Streptomyces mimosae</name>
    <dbReference type="NCBI Taxonomy" id="2586635"/>
    <lineage>
        <taxon>Bacteria</taxon>
        <taxon>Bacillati</taxon>
        <taxon>Actinomycetota</taxon>
        <taxon>Actinomycetes</taxon>
        <taxon>Kitasatosporales</taxon>
        <taxon>Streptomycetaceae</taxon>
        <taxon>Streptomyces</taxon>
    </lineage>
</organism>
<keyword evidence="3" id="KW-0808">Transferase</keyword>
<gene>
    <name evidence="5" type="ORF">FH607_017340</name>
</gene>
<evidence type="ECO:0000256" key="2">
    <source>
        <dbReference type="ARBA" id="ARBA00022603"/>
    </source>
</evidence>
<comment type="similarity">
    <text evidence="1">Belongs to the class IV-like SAM-binding methyltransferase superfamily. RNA methyltransferase TrmH family.</text>
</comment>
<evidence type="ECO:0000313" key="6">
    <source>
        <dbReference type="Proteomes" id="UP000314251"/>
    </source>
</evidence>
<dbReference type="GO" id="GO:0008173">
    <property type="term" value="F:RNA methyltransferase activity"/>
    <property type="evidence" value="ECO:0007669"/>
    <property type="project" value="InterPro"/>
</dbReference>
<dbReference type="PANTHER" id="PTHR43191:SF2">
    <property type="entry name" value="RRNA METHYLTRANSFERASE 3, MITOCHONDRIAL"/>
    <property type="match status" value="1"/>
</dbReference>
<dbReference type="InterPro" id="IPR051259">
    <property type="entry name" value="rRNA_Methyltransferase"/>
</dbReference>
<evidence type="ECO:0000259" key="4">
    <source>
        <dbReference type="SMART" id="SM00967"/>
    </source>
</evidence>
<dbReference type="PANTHER" id="PTHR43191">
    <property type="entry name" value="RRNA METHYLTRANSFERASE 3"/>
    <property type="match status" value="1"/>
</dbReference>
<dbReference type="GO" id="GO:0003723">
    <property type="term" value="F:RNA binding"/>
    <property type="evidence" value="ECO:0007669"/>
    <property type="project" value="InterPro"/>
</dbReference>
<accession>A0A5N6A6M4</accession>
<dbReference type="SMART" id="SM00967">
    <property type="entry name" value="SpoU_sub_bind"/>
    <property type="match status" value="1"/>
</dbReference>
<protein>
    <submittedName>
        <fullName evidence="5">rRNA methyltransferase</fullName>
    </submittedName>
</protein>
<dbReference type="GO" id="GO:0005737">
    <property type="term" value="C:cytoplasm"/>
    <property type="evidence" value="ECO:0007669"/>
    <property type="project" value="UniProtKB-ARBA"/>
</dbReference>